<keyword evidence="5" id="KW-0406">Ion transport</keyword>
<feature type="domain" description="Cyclic nucleotide-binding" evidence="11">
    <location>
        <begin position="98"/>
        <end position="217"/>
    </location>
</feature>
<dbReference type="GO" id="GO:0003254">
    <property type="term" value="P:regulation of membrane depolarization"/>
    <property type="evidence" value="ECO:0007669"/>
    <property type="project" value="TreeGrafter"/>
</dbReference>
<feature type="signal peptide" evidence="10">
    <location>
        <begin position="1"/>
        <end position="15"/>
    </location>
</feature>
<feature type="compositionally biased region" description="Low complexity" evidence="9">
    <location>
        <begin position="343"/>
        <end position="358"/>
    </location>
</feature>
<dbReference type="EMBL" id="HBNS01011104">
    <property type="protein sequence ID" value="CAE4595937.1"/>
    <property type="molecule type" value="Transcribed_RNA"/>
</dbReference>
<keyword evidence="2" id="KW-0813">Transport</keyword>
<dbReference type="FunFam" id="1.10.287.630:FF:000001">
    <property type="entry name" value="Cyclic nucleotide-gated channel alpha 3"/>
    <property type="match status" value="1"/>
</dbReference>
<dbReference type="PANTHER" id="PTHR45689:SF5">
    <property type="entry name" value="I[[H]] CHANNEL, ISOFORM E"/>
    <property type="match status" value="1"/>
</dbReference>
<keyword evidence="6" id="KW-0472">Membrane</keyword>
<dbReference type="CDD" id="cd00038">
    <property type="entry name" value="CAP_ED"/>
    <property type="match status" value="1"/>
</dbReference>
<evidence type="ECO:0000256" key="3">
    <source>
        <dbReference type="ARBA" id="ARBA00022692"/>
    </source>
</evidence>
<gene>
    <name evidence="12" type="ORF">DBRI00130_LOCUS8985</name>
    <name evidence="13" type="ORF">DBRI00130_LOCUS8987</name>
</gene>
<accession>A0A6V2CUD6</accession>
<dbReference type="PANTHER" id="PTHR45689">
    <property type="entry name" value="I[[H]] CHANNEL, ISOFORM E"/>
    <property type="match status" value="1"/>
</dbReference>
<feature type="region of interest" description="Disordered" evidence="9">
    <location>
        <begin position="338"/>
        <end position="393"/>
    </location>
</feature>
<sequence>MIGACFFAAIIGAFTAYLSHNDTSGPNAFKLKIQGIKKYMKYREFPAELQEEILVYHQHKWKQSQTLDEQAVISILPLPLQLDLSFAVMGEVIKSVPILCECSSIVQKRIAHAMTLQVCPSGSNIYRVGDIGWDIYFVNSGLVKISLPSDLSELDFVGKANVPKARQKADSIGLLYRRGNHFGESCLISESGVRQETVTADTLAELYLLSKDDFEGIWSYMAPLDQEALKRNLLNRNGNAWHSFDDDEDCELISNNQRQTFRNASMIKANSRRRGVFGSFQREQVRLRSFSADASREAIEKRGTDFSSSHNPIDNNQSAALEIQRLVRTGELPVHAEHDIEESSSGLSESSSDTSTTNEEYEEIDKAVSKACRESTTSSAVNRTNSPNIYMYK</sequence>
<organism evidence="13">
    <name type="scientific">Ditylum brightwellii</name>
    <dbReference type="NCBI Taxonomy" id="49249"/>
    <lineage>
        <taxon>Eukaryota</taxon>
        <taxon>Sar</taxon>
        <taxon>Stramenopiles</taxon>
        <taxon>Ochrophyta</taxon>
        <taxon>Bacillariophyta</taxon>
        <taxon>Mediophyceae</taxon>
        <taxon>Lithodesmiophycidae</taxon>
        <taxon>Lithodesmiales</taxon>
        <taxon>Lithodesmiaceae</taxon>
        <taxon>Ditylum</taxon>
    </lineage>
</organism>
<evidence type="ECO:0000256" key="9">
    <source>
        <dbReference type="SAM" id="MobiDB-lite"/>
    </source>
</evidence>
<name>A0A6V2CUD6_9STRA</name>
<dbReference type="Gene3D" id="2.60.120.10">
    <property type="entry name" value="Jelly Rolls"/>
    <property type="match status" value="1"/>
</dbReference>
<dbReference type="InterPro" id="IPR018490">
    <property type="entry name" value="cNMP-bd_dom_sf"/>
</dbReference>
<comment type="subcellular location">
    <subcellularLocation>
        <location evidence="1">Membrane</location>
        <topology evidence="1">Multi-pass membrane protein</topology>
    </subcellularLocation>
</comment>
<feature type="compositionally biased region" description="Polar residues" evidence="9">
    <location>
        <begin position="374"/>
        <end position="393"/>
    </location>
</feature>
<evidence type="ECO:0000259" key="11">
    <source>
        <dbReference type="PROSITE" id="PS50042"/>
    </source>
</evidence>
<keyword evidence="3" id="KW-0812">Transmembrane</keyword>
<dbReference type="GO" id="GO:0098855">
    <property type="term" value="C:HCN channel complex"/>
    <property type="evidence" value="ECO:0007669"/>
    <property type="project" value="TreeGrafter"/>
</dbReference>
<keyword evidence="7" id="KW-1071">Ligand-gated ion channel</keyword>
<feature type="compositionally biased region" description="Basic and acidic residues" evidence="9">
    <location>
        <begin position="364"/>
        <end position="373"/>
    </location>
</feature>
<evidence type="ECO:0000313" key="13">
    <source>
        <dbReference type="EMBL" id="CAE4595937.1"/>
    </source>
</evidence>
<dbReference type="GO" id="GO:0005249">
    <property type="term" value="F:voltage-gated potassium channel activity"/>
    <property type="evidence" value="ECO:0007669"/>
    <property type="project" value="TreeGrafter"/>
</dbReference>
<evidence type="ECO:0000256" key="7">
    <source>
        <dbReference type="ARBA" id="ARBA00023286"/>
    </source>
</evidence>
<keyword evidence="4" id="KW-1133">Transmembrane helix</keyword>
<dbReference type="AlphaFoldDB" id="A0A6V2CUD6"/>
<evidence type="ECO:0000256" key="1">
    <source>
        <dbReference type="ARBA" id="ARBA00004141"/>
    </source>
</evidence>
<evidence type="ECO:0000256" key="8">
    <source>
        <dbReference type="ARBA" id="ARBA00023303"/>
    </source>
</evidence>
<dbReference type="GO" id="GO:0035725">
    <property type="term" value="P:sodium ion transmembrane transport"/>
    <property type="evidence" value="ECO:0007669"/>
    <property type="project" value="TreeGrafter"/>
</dbReference>
<dbReference type="EMBL" id="HBNS01011102">
    <property type="protein sequence ID" value="CAE4595933.1"/>
    <property type="molecule type" value="Transcribed_RNA"/>
</dbReference>
<dbReference type="SUPFAM" id="SSF51206">
    <property type="entry name" value="cAMP-binding domain-like"/>
    <property type="match status" value="1"/>
</dbReference>
<dbReference type="PROSITE" id="PS50042">
    <property type="entry name" value="CNMP_BINDING_3"/>
    <property type="match status" value="1"/>
</dbReference>
<dbReference type="SMART" id="SM00100">
    <property type="entry name" value="cNMP"/>
    <property type="match status" value="1"/>
</dbReference>
<keyword evidence="8" id="KW-0407">Ion channel</keyword>
<keyword evidence="10" id="KW-0732">Signal</keyword>
<dbReference type="InterPro" id="IPR000595">
    <property type="entry name" value="cNMP-bd_dom"/>
</dbReference>
<evidence type="ECO:0000256" key="6">
    <source>
        <dbReference type="ARBA" id="ARBA00023136"/>
    </source>
</evidence>
<dbReference type="Gene3D" id="1.10.287.630">
    <property type="entry name" value="Helix hairpin bin"/>
    <property type="match status" value="1"/>
</dbReference>
<dbReference type="InterPro" id="IPR051413">
    <property type="entry name" value="K/Na_HCN_channel"/>
</dbReference>
<dbReference type="InterPro" id="IPR014710">
    <property type="entry name" value="RmlC-like_jellyroll"/>
</dbReference>
<reference evidence="13" key="1">
    <citation type="submission" date="2021-01" db="EMBL/GenBank/DDBJ databases">
        <authorList>
            <person name="Corre E."/>
            <person name="Pelletier E."/>
            <person name="Niang G."/>
            <person name="Scheremetjew M."/>
            <person name="Finn R."/>
            <person name="Kale V."/>
            <person name="Holt S."/>
            <person name="Cochrane G."/>
            <person name="Meng A."/>
            <person name="Brown T."/>
            <person name="Cohen L."/>
        </authorList>
    </citation>
    <scope>NUCLEOTIDE SEQUENCE</scope>
    <source>
        <strain evidence="13">GSO104</strain>
    </source>
</reference>
<evidence type="ECO:0000256" key="4">
    <source>
        <dbReference type="ARBA" id="ARBA00022989"/>
    </source>
</evidence>
<dbReference type="Pfam" id="PF00027">
    <property type="entry name" value="cNMP_binding"/>
    <property type="match status" value="1"/>
</dbReference>
<evidence type="ECO:0000256" key="10">
    <source>
        <dbReference type="SAM" id="SignalP"/>
    </source>
</evidence>
<evidence type="ECO:0000313" key="12">
    <source>
        <dbReference type="EMBL" id="CAE4595933.1"/>
    </source>
</evidence>
<proteinExistence type="predicted"/>
<evidence type="ECO:0000256" key="5">
    <source>
        <dbReference type="ARBA" id="ARBA00023065"/>
    </source>
</evidence>
<evidence type="ECO:0000256" key="2">
    <source>
        <dbReference type="ARBA" id="ARBA00022448"/>
    </source>
</evidence>
<protein>
    <recommendedName>
        <fullName evidence="11">Cyclic nucleotide-binding domain-containing protein</fullName>
    </recommendedName>
</protein>
<feature type="chain" id="PRO_5035677381" description="Cyclic nucleotide-binding domain-containing protein" evidence="10">
    <location>
        <begin position="16"/>
        <end position="393"/>
    </location>
</feature>